<dbReference type="InParanoid" id="A0A5J5EG34"/>
<reference evidence="2 3" key="1">
    <citation type="submission" date="2019-09" db="EMBL/GenBank/DDBJ databases">
        <title>Draft genome of the ectomycorrhizal ascomycete Sphaerosporella brunnea.</title>
        <authorList>
            <consortium name="DOE Joint Genome Institute"/>
            <person name="Benucci G.M."/>
            <person name="Marozzi G."/>
            <person name="Antonielli L."/>
            <person name="Sanchez S."/>
            <person name="Marco P."/>
            <person name="Wang X."/>
            <person name="Falini L.B."/>
            <person name="Barry K."/>
            <person name="Haridas S."/>
            <person name="Lipzen A."/>
            <person name="Labutti K."/>
            <person name="Grigoriev I.V."/>
            <person name="Murat C."/>
            <person name="Martin F."/>
            <person name="Albertini E."/>
            <person name="Donnini D."/>
            <person name="Bonito G."/>
        </authorList>
    </citation>
    <scope>NUCLEOTIDE SEQUENCE [LARGE SCALE GENOMIC DNA]</scope>
    <source>
        <strain evidence="2 3">Sb_GMNB300</strain>
    </source>
</reference>
<evidence type="ECO:0000313" key="2">
    <source>
        <dbReference type="EMBL" id="KAA8894221.1"/>
    </source>
</evidence>
<dbReference type="Proteomes" id="UP000326924">
    <property type="component" value="Unassembled WGS sequence"/>
</dbReference>
<gene>
    <name evidence="2" type="ORF">FN846DRAFT_895278</name>
</gene>
<proteinExistence type="predicted"/>
<organism evidence="2 3">
    <name type="scientific">Sphaerosporella brunnea</name>
    <dbReference type="NCBI Taxonomy" id="1250544"/>
    <lineage>
        <taxon>Eukaryota</taxon>
        <taxon>Fungi</taxon>
        <taxon>Dikarya</taxon>
        <taxon>Ascomycota</taxon>
        <taxon>Pezizomycotina</taxon>
        <taxon>Pezizomycetes</taxon>
        <taxon>Pezizales</taxon>
        <taxon>Pyronemataceae</taxon>
        <taxon>Sphaerosporella</taxon>
    </lineage>
</organism>
<keyword evidence="3" id="KW-1185">Reference proteome</keyword>
<feature type="compositionally biased region" description="Acidic residues" evidence="1">
    <location>
        <begin position="101"/>
        <end position="111"/>
    </location>
</feature>
<name>A0A5J5EG34_9PEZI</name>
<evidence type="ECO:0000313" key="3">
    <source>
        <dbReference type="Proteomes" id="UP000326924"/>
    </source>
</evidence>
<feature type="region of interest" description="Disordered" evidence="1">
    <location>
        <begin position="90"/>
        <end position="137"/>
    </location>
</feature>
<accession>A0A5J5EG34</accession>
<evidence type="ECO:0000256" key="1">
    <source>
        <dbReference type="SAM" id="MobiDB-lite"/>
    </source>
</evidence>
<dbReference type="EMBL" id="VXIS01000356">
    <property type="protein sequence ID" value="KAA8894221.1"/>
    <property type="molecule type" value="Genomic_DNA"/>
</dbReference>
<protein>
    <submittedName>
        <fullName evidence="2">Uncharacterized protein</fullName>
    </submittedName>
</protein>
<dbReference type="AlphaFoldDB" id="A0A5J5EG34"/>
<sequence>MPPLAMLPAYAPSPQDFAALLALSQPPPPAPQILVATATFSLTLAVYDEEAEAEESIAIEIPSHELRKRALAGDIWPGFDFAVGGDCCRSGSKNHKRVDGEAEAGDDDGDGDGTLPPAPPNTPAPPAPALRRWLSWW</sequence>
<comment type="caution">
    <text evidence="2">The sequence shown here is derived from an EMBL/GenBank/DDBJ whole genome shotgun (WGS) entry which is preliminary data.</text>
</comment>
<feature type="compositionally biased region" description="Pro residues" evidence="1">
    <location>
        <begin position="116"/>
        <end position="128"/>
    </location>
</feature>